<evidence type="ECO:0000256" key="12">
    <source>
        <dbReference type="RuleBase" id="RU000363"/>
    </source>
</evidence>
<dbReference type="EMBL" id="EZ424042">
    <property type="protein sequence ID" value="ADD20318.1"/>
    <property type="molecule type" value="mRNA"/>
</dbReference>
<feature type="transmembrane region" description="Helical" evidence="13">
    <location>
        <begin position="25"/>
        <end position="45"/>
    </location>
</feature>
<sequence length="318" mass="35414">MENDNTGDNAVAKRIFNIVQHTVEFLIVLIRIILELCFALVQLFMPRKLKDVSNEIVLITGTGHGIGRELALHYTALGSTVICIDINEKNNDETVKKAKRLKNAGSVYSYTCDVTDRNAVLKLADRIKDEIGLVTVLVNNVGIMPTHPFEQQTADEIRQVFEINVFSQFWTLQAFLPHMKQQNRGHIIAMSSIAGLVGNANVVPYCASKFAVRGLMEALHEEMRTGPYNDHQITGSIIYPYMTNTGLCKKPIIKFPSILGLLDPKVVAKHIVEGHRANITEITIPSSLFYINNWCRILPIKCALLLKDFIGGGLGSDL</sequence>
<dbReference type="InterPro" id="IPR020904">
    <property type="entry name" value="Sc_DH/Rdtase_CS"/>
</dbReference>
<dbReference type="Pfam" id="PF00106">
    <property type="entry name" value="adh_short"/>
    <property type="match status" value="1"/>
</dbReference>
<comment type="subcellular location">
    <subcellularLocation>
        <location evidence="1">Membrane</location>
        <topology evidence="1">Multi-pass membrane protein</topology>
    </subcellularLocation>
</comment>
<protein>
    <recommendedName>
        <fullName evidence="10">Short-chain dehydrogenase/reductase 3</fullName>
    </recommendedName>
    <alternativeName>
        <fullName evidence="11">Retinal short-chain dehydrogenase/reductase 1</fullName>
    </alternativeName>
</protein>
<evidence type="ECO:0000256" key="3">
    <source>
        <dbReference type="ARBA" id="ARBA00022692"/>
    </source>
</evidence>
<evidence type="ECO:0000256" key="6">
    <source>
        <dbReference type="ARBA" id="ARBA00023002"/>
    </source>
</evidence>
<evidence type="ECO:0000256" key="7">
    <source>
        <dbReference type="ARBA" id="ARBA00023098"/>
    </source>
</evidence>
<evidence type="ECO:0000256" key="13">
    <source>
        <dbReference type="SAM" id="Phobius"/>
    </source>
</evidence>
<dbReference type="GO" id="GO:0016020">
    <property type="term" value="C:membrane"/>
    <property type="evidence" value="ECO:0007669"/>
    <property type="project" value="UniProtKB-SubCell"/>
</dbReference>
<dbReference type="GO" id="GO:0005811">
    <property type="term" value="C:lipid droplet"/>
    <property type="evidence" value="ECO:0007669"/>
    <property type="project" value="TreeGrafter"/>
</dbReference>
<dbReference type="InterPro" id="IPR002347">
    <property type="entry name" value="SDR_fam"/>
</dbReference>
<dbReference type="InterPro" id="IPR036291">
    <property type="entry name" value="NAD(P)-bd_dom_sf"/>
</dbReference>
<dbReference type="FunFam" id="3.40.50.720:FF:000131">
    <property type="entry name" value="Short-chain dehydrogenase/reductase 3"/>
    <property type="match status" value="1"/>
</dbReference>
<dbReference type="GO" id="GO:0052650">
    <property type="term" value="F:all-trans-retinol dehydrogenase (NADP+) activity"/>
    <property type="evidence" value="ECO:0007669"/>
    <property type="project" value="UniProtKB-ARBA"/>
</dbReference>
<keyword evidence="4" id="KW-0521">NADP</keyword>
<evidence type="ECO:0000256" key="4">
    <source>
        <dbReference type="ARBA" id="ARBA00022857"/>
    </source>
</evidence>
<accession>D3TRJ0</accession>
<evidence type="ECO:0000256" key="8">
    <source>
        <dbReference type="ARBA" id="ARBA00023136"/>
    </source>
</evidence>
<evidence type="ECO:0000256" key="9">
    <source>
        <dbReference type="ARBA" id="ARBA00059620"/>
    </source>
</evidence>
<evidence type="ECO:0000313" key="14">
    <source>
        <dbReference type="EMBL" id="ADD20318.1"/>
    </source>
</evidence>
<dbReference type="PROSITE" id="PS00061">
    <property type="entry name" value="ADH_SHORT"/>
    <property type="match status" value="1"/>
</dbReference>
<dbReference type="PRINTS" id="PR00080">
    <property type="entry name" value="SDRFAMILY"/>
</dbReference>
<keyword evidence="6" id="KW-0560">Oxidoreductase</keyword>
<name>D3TRJ0_GLOMM</name>
<comment type="function">
    <text evidence="9">Catalyzes the reduction of all-trans-retinal to all-trans-retinol in the presence of NADPH.</text>
</comment>
<dbReference type="AlphaFoldDB" id="D3TRJ0"/>
<keyword evidence="5 13" id="KW-1133">Transmembrane helix</keyword>
<keyword evidence="3 13" id="KW-0812">Transmembrane</keyword>
<organism evidence="14">
    <name type="scientific">Glossina morsitans morsitans</name>
    <name type="common">Savannah tsetse fly</name>
    <dbReference type="NCBI Taxonomy" id="37546"/>
    <lineage>
        <taxon>Eukaryota</taxon>
        <taxon>Metazoa</taxon>
        <taxon>Ecdysozoa</taxon>
        <taxon>Arthropoda</taxon>
        <taxon>Hexapoda</taxon>
        <taxon>Insecta</taxon>
        <taxon>Pterygota</taxon>
        <taxon>Neoptera</taxon>
        <taxon>Endopterygota</taxon>
        <taxon>Diptera</taxon>
        <taxon>Brachycera</taxon>
        <taxon>Muscomorpha</taxon>
        <taxon>Hippoboscoidea</taxon>
        <taxon>Glossinidae</taxon>
        <taxon>Glossina</taxon>
    </lineage>
</organism>
<dbReference type="PRINTS" id="PR00081">
    <property type="entry name" value="GDHRDH"/>
</dbReference>
<keyword evidence="8 13" id="KW-0472">Membrane</keyword>
<comment type="similarity">
    <text evidence="2 12">Belongs to the short-chain dehydrogenases/reductases (SDR) family.</text>
</comment>
<evidence type="ECO:0000256" key="5">
    <source>
        <dbReference type="ARBA" id="ARBA00022989"/>
    </source>
</evidence>
<keyword evidence="7" id="KW-0443">Lipid metabolism</keyword>
<evidence type="ECO:0000256" key="11">
    <source>
        <dbReference type="ARBA" id="ARBA00082544"/>
    </source>
</evidence>
<dbReference type="Gene3D" id="3.40.50.720">
    <property type="entry name" value="NAD(P)-binding Rossmann-like Domain"/>
    <property type="match status" value="1"/>
</dbReference>
<evidence type="ECO:0000256" key="2">
    <source>
        <dbReference type="ARBA" id="ARBA00006484"/>
    </source>
</evidence>
<evidence type="ECO:0000256" key="1">
    <source>
        <dbReference type="ARBA" id="ARBA00004141"/>
    </source>
</evidence>
<dbReference type="PANTHER" id="PTHR24322">
    <property type="entry name" value="PKSB"/>
    <property type="match status" value="1"/>
</dbReference>
<dbReference type="PANTHER" id="PTHR24322:SF736">
    <property type="entry name" value="RETINOL DEHYDROGENASE 10"/>
    <property type="match status" value="1"/>
</dbReference>
<reference evidence="14" key="2">
    <citation type="submission" date="2010-01" db="EMBL/GenBank/DDBJ databases">
        <authorList>
            <consortium name="International Glossina Genome Initiative"/>
            <person name="da Silva J."/>
            <person name="Ribeiro J.M.C."/>
            <person name="Abbeele J.V."/>
            <person name="Attardo G."/>
            <person name="Hao Z."/>
            <person name="Haines L.R."/>
            <person name="Soares M.B."/>
            <person name="Berriman M."/>
            <person name="Aksoy S."/>
            <person name="Lehane M.J."/>
        </authorList>
    </citation>
    <scope>NUCLEOTIDE SEQUENCE</scope>
    <source>
        <tissue evidence="14">Salivary gland</tissue>
    </source>
</reference>
<evidence type="ECO:0000256" key="10">
    <source>
        <dbReference type="ARBA" id="ARBA00068717"/>
    </source>
</evidence>
<reference evidence="14" key="1">
    <citation type="journal article" date="2010" name="BMC Genomics">
        <title>An insight into the sialome of Glossina morsitans morsitans.</title>
        <authorList>
            <person name="Alves-Silva J."/>
            <person name="Ribeiro J.M."/>
            <person name="Van Den Abbeele J."/>
            <person name="Attardo G."/>
            <person name="Hao Z."/>
            <person name="Haines L.R."/>
            <person name="Soares M.B."/>
            <person name="Berriman M."/>
            <person name="Aksoy S."/>
            <person name="Lehane M.J."/>
        </authorList>
    </citation>
    <scope>NUCLEOTIDE SEQUENCE</scope>
    <source>
        <tissue evidence="14">Salivary gland</tissue>
    </source>
</reference>
<dbReference type="SUPFAM" id="SSF51735">
    <property type="entry name" value="NAD(P)-binding Rossmann-fold domains"/>
    <property type="match status" value="1"/>
</dbReference>
<proteinExistence type="evidence at transcript level"/>